<keyword evidence="3" id="KW-0963">Cytoplasm</keyword>
<dbReference type="GO" id="GO:0160101">
    <property type="term" value="F:tRNA (guanine(10)-N2)-dimethyltransferase activity"/>
    <property type="evidence" value="ECO:0007669"/>
    <property type="project" value="UniProtKB-EC"/>
</dbReference>
<dbReference type="PROSITE" id="PS01261">
    <property type="entry name" value="UPF0020"/>
    <property type="match status" value="1"/>
</dbReference>
<evidence type="ECO:0000256" key="15">
    <source>
        <dbReference type="PROSITE-ProRule" id="PRU00529"/>
    </source>
</evidence>
<dbReference type="KEGG" id="meme:HYG87_02905"/>
<gene>
    <name evidence="17" type="ORF">HYG87_02905</name>
</gene>
<dbReference type="AlphaFoldDB" id="A0A8T8K2V2"/>
<evidence type="ECO:0000313" key="17">
    <source>
        <dbReference type="EMBL" id="QUH22798.1"/>
    </source>
</evidence>
<feature type="domain" description="THUMP" evidence="16">
    <location>
        <begin position="46"/>
        <end position="151"/>
    </location>
</feature>
<dbReference type="Pfam" id="PF01170">
    <property type="entry name" value="UPF0020"/>
    <property type="match status" value="1"/>
</dbReference>
<comment type="function">
    <text evidence="11">Catalyzes the adenosylmethionine-dependent methylation of the exocyclic amino group (N(2)) of guanosine at position 10 of various tRNAs. Acts via a two-step process that leads to the formation of either N(2)-monomethyl (m(2)G) or N(2)-dimethylguanosine (m(2)(2)G).</text>
</comment>
<dbReference type="PROSITE" id="PS51165">
    <property type="entry name" value="THUMP"/>
    <property type="match status" value="1"/>
</dbReference>
<dbReference type="PANTHER" id="PTHR14911">
    <property type="entry name" value="THUMP DOMAIN-CONTAINING"/>
    <property type="match status" value="1"/>
</dbReference>
<keyword evidence="7" id="KW-0949">S-adenosyl-L-methionine</keyword>
<accession>A0A8T8K2V2</accession>
<dbReference type="PANTHER" id="PTHR14911:SF21">
    <property type="entry name" value="N2-METHYLGUANOSINE TRNA METHYLTRANSFERASE"/>
    <property type="match status" value="1"/>
</dbReference>
<protein>
    <recommendedName>
        <fullName evidence="13">tRNA (guanine(10)-N(2))-dimethyltransferase</fullName>
        <ecNumber evidence="13">2.1.1.213</ecNumber>
    </recommendedName>
    <alternativeName>
        <fullName evidence="14">tRNA:G10 dimethyltransferase</fullName>
    </alternativeName>
</protein>
<dbReference type="InterPro" id="IPR029063">
    <property type="entry name" value="SAM-dependent_MTases_sf"/>
</dbReference>
<keyword evidence="6" id="KW-0808">Transferase</keyword>
<dbReference type="PRINTS" id="PR00507">
    <property type="entry name" value="N12N6MTFRASE"/>
</dbReference>
<evidence type="ECO:0000313" key="18">
    <source>
        <dbReference type="Proteomes" id="UP000681041"/>
    </source>
</evidence>
<dbReference type="GeneID" id="64819680"/>
<dbReference type="GO" id="GO:0160102">
    <property type="term" value="F:tRNA (guanine(10)-N2)-methyltransferase activity"/>
    <property type="evidence" value="ECO:0007669"/>
    <property type="project" value="InterPro"/>
</dbReference>
<comment type="catalytic activity">
    <reaction evidence="10">
        <text>guanosine(10) in tRNA + 2 S-adenosyl-L-methionine = N(2)-dimethylguanosine(10) in tRNA + 2 S-adenosyl-L-homocysteine + 2 H(+)</text>
        <dbReference type="Rhea" id="RHEA:43124"/>
        <dbReference type="Rhea" id="RHEA-COMP:10355"/>
        <dbReference type="Rhea" id="RHEA-COMP:10358"/>
        <dbReference type="ChEBI" id="CHEBI:15378"/>
        <dbReference type="ChEBI" id="CHEBI:57856"/>
        <dbReference type="ChEBI" id="CHEBI:59789"/>
        <dbReference type="ChEBI" id="CHEBI:74269"/>
        <dbReference type="ChEBI" id="CHEBI:74513"/>
        <dbReference type="EC" id="2.1.1.213"/>
    </reaction>
</comment>
<evidence type="ECO:0000256" key="1">
    <source>
        <dbReference type="ARBA" id="ARBA00004496"/>
    </source>
</evidence>
<dbReference type="InterPro" id="IPR053943">
    <property type="entry name" value="RlmKL-like_Mtase_CS"/>
</dbReference>
<evidence type="ECO:0000256" key="12">
    <source>
        <dbReference type="ARBA" id="ARBA00061338"/>
    </source>
</evidence>
<dbReference type="CDD" id="cd02440">
    <property type="entry name" value="AdoMet_MTases"/>
    <property type="match status" value="1"/>
</dbReference>
<keyword evidence="5 17" id="KW-0489">Methyltransferase</keyword>
<dbReference type="OrthoDB" id="7080at2157"/>
<dbReference type="RefSeq" id="WP_211533745.1">
    <property type="nucleotide sequence ID" value="NZ_CP058560.1"/>
</dbReference>
<evidence type="ECO:0000256" key="4">
    <source>
        <dbReference type="ARBA" id="ARBA00022555"/>
    </source>
</evidence>
<keyword evidence="8" id="KW-0819">tRNA processing</keyword>
<dbReference type="FunFam" id="3.40.50.150:FF:000251">
    <property type="entry name" value="Putative RNA methylase"/>
    <property type="match status" value="1"/>
</dbReference>
<dbReference type="GO" id="GO:0005737">
    <property type="term" value="C:cytoplasm"/>
    <property type="evidence" value="ECO:0007669"/>
    <property type="project" value="UniProtKB-SubCell"/>
</dbReference>
<evidence type="ECO:0000259" key="16">
    <source>
        <dbReference type="PROSITE" id="PS51165"/>
    </source>
</evidence>
<evidence type="ECO:0000256" key="2">
    <source>
        <dbReference type="ARBA" id="ARBA00011245"/>
    </source>
</evidence>
<dbReference type="EMBL" id="CP058560">
    <property type="protein sequence ID" value="QUH22798.1"/>
    <property type="molecule type" value="Genomic_DNA"/>
</dbReference>
<dbReference type="Pfam" id="PF02926">
    <property type="entry name" value="THUMP"/>
    <property type="match status" value="1"/>
</dbReference>
<evidence type="ECO:0000256" key="6">
    <source>
        <dbReference type="ARBA" id="ARBA00022679"/>
    </source>
</evidence>
<dbReference type="InterPro" id="IPR000241">
    <property type="entry name" value="RlmKL-like_Mtase"/>
</dbReference>
<keyword evidence="4" id="KW-0820">tRNA-binding</keyword>
<dbReference type="InterPro" id="IPR005885">
    <property type="entry name" value="TrmG10"/>
</dbReference>
<dbReference type="Gene3D" id="3.40.50.150">
    <property type="entry name" value="Vaccinia Virus protein VP39"/>
    <property type="match status" value="1"/>
</dbReference>
<evidence type="ECO:0000256" key="5">
    <source>
        <dbReference type="ARBA" id="ARBA00022603"/>
    </source>
</evidence>
<dbReference type="PROSITE" id="PS00092">
    <property type="entry name" value="N6_MTASE"/>
    <property type="match status" value="1"/>
</dbReference>
<comment type="similarity">
    <text evidence="12">Belongs to the methyltransferase superfamily. Trm-G10 family.</text>
</comment>
<evidence type="ECO:0000256" key="14">
    <source>
        <dbReference type="ARBA" id="ARBA00082665"/>
    </source>
</evidence>
<evidence type="ECO:0000256" key="7">
    <source>
        <dbReference type="ARBA" id="ARBA00022691"/>
    </source>
</evidence>
<dbReference type="InterPro" id="IPR002052">
    <property type="entry name" value="DNA_methylase_N6_adenine_CS"/>
</dbReference>
<dbReference type="SUPFAM" id="SSF53335">
    <property type="entry name" value="S-adenosyl-L-methionine-dependent methyltransferases"/>
    <property type="match status" value="1"/>
</dbReference>
<dbReference type="NCBIfam" id="TIGR01177">
    <property type="entry name" value="TIGR01177 family methyltransferase"/>
    <property type="match status" value="1"/>
</dbReference>
<keyword evidence="18" id="KW-1185">Reference proteome</keyword>
<evidence type="ECO:0000256" key="10">
    <source>
        <dbReference type="ARBA" id="ARBA00051883"/>
    </source>
</evidence>
<comment type="subunit">
    <text evidence="2">Monomer.</text>
</comment>
<comment type="subcellular location">
    <subcellularLocation>
        <location evidence="1">Cytoplasm</location>
    </subcellularLocation>
</comment>
<dbReference type="InterPro" id="IPR004114">
    <property type="entry name" value="THUMP_dom"/>
</dbReference>
<dbReference type="Gene3D" id="3.30.2130.30">
    <property type="match status" value="1"/>
</dbReference>
<name>A0A8T8K2V2_9EURY</name>
<evidence type="ECO:0000256" key="8">
    <source>
        <dbReference type="ARBA" id="ARBA00022694"/>
    </source>
</evidence>
<dbReference type="CDD" id="cd11715">
    <property type="entry name" value="THUMP_AdoMetMT"/>
    <property type="match status" value="1"/>
</dbReference>
<reference evidence="17" key="1">
    <citation type="submission" date="2020-07" db="EMBL/GenBank/DDBJ databases">
        <title>Methanobacterium. sp. MethCan genome.</title>
        <authorList>
            <person name="Postec A."/>
            <person name="Quemeneur M."/>
        </authorList>
    </citation>
    <scope>NUCLEOTIDE SEQUENCE</scope>
    <source>
        <strain evidence="17">MethCAN</strain>
    </source>
</reference>
<dbReference type="GO" id="GO:0000049">
    <property type="term" value="F:tRNA binding"/>
    <property type="evidence" value="ECO:0007669"/>
    <property type="project" value="UniProtKB-KW"/>
</dbReference>
<sequence>MELFLILSRENETLPLAELEAVLNAEKIDYHLEIVEQGIIKLKTLEDISLLLGKRMGYAHEISQFITESNPHKIPQIFSKIKWKDILGPDFAIRVKQIGCTKDIDCQEMEKELGNIVKKMVGDKSKVKLEKPSTFIRVLITNSLALIGVRKVKIDKKHFFDLKPHKRPFFYPGSMSPKLARCMVNLSQIIPGDLLLDPFCGTGGILIEAGIIGACVVGTDIDEKMVQGTKENLKYYHIKDFKVLKSDARYLKLDEKVKAVVTDPPYGISASTAGEDSGKIYKEFLESVSDNLKEDGRICIATPHYVDLNDLLNDTPFKLVDRHEIRMHKSLTRVISVLVKE</sequence>
<evidence type="ECO:0000256" key="11">
    <source>
        <dbReference type="ARBA" id="ARBA00054380"/>
    </source>
</evidence>
<proteinExistence type="inferred from homology"/>
<evidence type="ECO:0000256" key="13">
    <source>
        <dbReference type="ARBA" id="ARBA00066936"/>
    </source>
</evidence>
<dbReference type="GO" id="GO:0030488">
    <property type="term" value="P:tRNA methylation"/>
    <property type="evidence" value="ECO:0007669"/>
    <property type="project" value="InterPro"/>
</dbReference>
<organism evidence="17 18">
    <name type="scientific">Methanobacterium alkalithermotolerans</name>
    <dbReference type="NCBI Taxonomy" id="2731220"/>
    <lineage>
        <taxon>Archaea</taxon>
        <taxon>Methanobacteriati</taxon>
        <taxon>Methanobacteriota</taxon>
        <taxon>Methanomada group</taxon>
        <taxon>Methanobacteria</taxon>
        <taxon>Methanobacteriales</taxon>
        <taxon>Methanobacteriaceae</taxon>
        <taxon>Methanobacterium</taxon>
    </lineage>
</organism>
<evidence type="ECO:0000256" key="3">
    <source>
        <dbReference type="ARBA" id="ARBA00022490"/>
    </source>
</evidence>
<dbReference type="Proteomes" id="UP000681041">
    <property type="component" value="Chromosome"/>
</dbReference>
<dbReference type="EC" id="2.1.1.213" evidence="13"/>
<keyword evidence="9 15" id="KW-0694">RNA-binding</keyword>
<dbReference type="SUPFAM" id="SSF143437">
    <property type="entry name" value="THUMP domain-like"/>
    <property type="match status" value="1"/>
</dbReference>
<evidence type="ECO:0000256" key="9">
    <source>
        <dbReference type="ARBA" id="ARBA00022884"/>
    </source>
</evidence>